<evidence type="ECO:0000256" key="2">
    <source>
        <dbReference type="ARBA" id="ARBA00012438"/>
    </source>
</evidence>
<reference evidence="10" key="1">
    <citation type="submission" date="2018-12" db="EMBL/GenBank/DDBJ databases">
        <title>Tengunoibacter tsumagoiensis gen. nov., sp. nov., Dictyobacter kobayashii sp. nov., D. alpinus sp. nov., and D. joshuensis sp. nov. and description of Dictyobacteraceae fam. nov. within the order Ktedonobacterales isolated from Tengu-no-mugimeshi.</title>
        <authorList>
            <person name="Wang C.M."/>
            <person name="Zheng Y."/>
            <person name="Sakai Y."/>
            <person name="Toyoda A."/>
            <person name="Minakuchi Y."/>
            <person name="Abe K."/>
            <person name="Yokota A."/>
            <person name="Yabe S."/>
        </authorList>
    </citation>
    <scope>NUCLEOTIDE SEQUENCE [LARGE SCALE GENOMIC DNA]</scope>
    <source>
        <strain evidence="10">Uno11</strain>
    </source>
</reference>
<keyword evidence="4" id="KW-0808">Transferase</keyword>
<dbReference type="EC" id="2.7.13.3" evidence="2"/>
<dbReference type="GO" id="GO:0000155">
    <property type="term" value="F:phosphorelay sensor kinase activity"/>
    <property type="evidence" value="ECO:0007669"/>
    <property type="project" value="InterPro"/>
</dbReference>
<dbReference type="InterPro" id="IPR003661">
    <property type="entry name" value="HisK_dim/P_dom"/>
</dbReference>
<keyword evidence="3" id="KW-0597">Phosphoprotein</keyword>
<dbReference type="InterPro" id="IPR036890">
    <property type="entry name" value="HATPase_C_sf"/>
</dbReference>
<sequence>MAYQCISSHVSYVQKLTQDPLPPWNFFLIQALSGEIVSSKEATIFTPNGQQAVVLVSCAPISIKHDKQRILTGAIILFQDITKAKDIEQQKNEFLSIASHELRTPITIIQGFADLLTQIPLKEGSFDELTQSALMHIVDQSEYLTRLIDAMLDIARIEQQQLSLNLATHDLHHLLIQVVDSQLMTTNQHQLHLVVEGLQAHEPLPGEFDKQRIVQVMSNLINNAIKYSPNGGAIEVGLRVTHTGESLSGKYRDAWLWVKDHGLGIAPNECSRIFERFYRARMTDNSSLSGFGIGLYVTKEIINRHGGRVWVESRLHEGSTFYVHLPLHSPHRVATELVD</sequence>
<dbReference type="Gene3D" id="3.30.450.20">
    <property type="entry name" value="PAS domain"/>
    <property type="match status" value="1"/>
</dbReference>
<dbReference type="SUPFAM" id="SSF47384">
    <property type="entry name" value="Homodimeric domain of signal transducing histidine kinase"/>
    <property type="match status" value="1"/>
</dbReference>
<keyword evidence="10" id="KW-1185">Reference proteome</keyword>
<dbReference type="PROSITE" id="PS50109">
    <property type="entry name" value="HIS_KIN"/>
    <property type="match status" value="1"/>
</dbReference>
<name>A0A402ACY3_9CHLR</name>
<dbReference type="FunFam" id="1.10.287.130:FF:000001">
    <property type="entry name" value="Two-component sensor histidine kinase"/>
    <property type="match status" value="1"/>
</dbReference>
<comment type="catalytic activity">
    <reaction evidence="1">
        <text>ATP + protein L-histidine = ADP + protein N-phospho-L-histidine.</text>
        <dbReference type="EC" id="2.7.13.3"/>
    </reaction>
</comment>
<feature type="domain" description="Histidine kinase" evidence="8">
    <location>
        <begin position="97"/>
        <end position="329"/>
    </location>
</feature>
<dbReference type="PANTHER" id="PTHR43711">
    <property type="entry name" value="TWO-COMPONENT HISTIDINE KINASE"/>
    <property type="match status" value="1"/>
</dbReference>
<keyword evidence="7" id="KW-0472">Membrane</keyword>
<organism evidence="9 10">
    <name type="scientific">Dictyobacter kobayashii</name>
    <dbReference type="NCBI Taxonomy" id="2014872"/>
    <lineage>
        <taxon>Bacteria</taxon>
        <taxon>Bacillati</taxon>
        <taxon>Chloroflexota</taxon>
        <taxon>Ktedonobacteria</taxon>
        <taxon>Ktedonobacterales</taxon>
        <taxon>Dictyobacteraceae</taxon>
        <taxon>Dictyobacter</taxon>
    </lineage>
</organism>
<dbReference type="CDD" id="cd00082">
    <property type="entry name" value="HisKA"/>
    <property type="match status" value="1"/>
</dbReference>
<evidence type="ECO:0000256" key="3">
    <source>
        <dbReference type="ARBA" id="ARBA00022553"/>
    </source>
</evidence>
<dbReference type="Pfam" id="PF02518">
    <property type="entry name" value="HATPase_c"/>
    <property type="match status" value="1"/>
</dbReference>
<evidence type="ECO:0000313" key="10">
    <source>
        <dbReference type="Proteomes" id="UP000287188"/>
    </source>
</evidence>
<dbReference type="PRINTS" id="PR00344">
    <property type="entry name" value="BCTRLSENSOR"/>
</dbReference>
<dbReference type="Pfam" id="PF00512">
    <property type="entry name" value="HisKA"/>
    <property type="match status" value="1"/>
</dbReference>
<dbReference type="CDD" id="cd00075">
    <property type="entry name" value="HATPase"/>
    <property type="match status" value="1"/>
</dbReference>
<evidence type="ECO:0000256" key="6">
    <source>
        <dbReference type="ARBA" id="ARBA00023012"/>
    </source>
</evidence>
<dbReference type="FunFam" id="3.30.565.10:FF:000006">
    <property type="entry name" value="Sensor histidine kinase WalK"/>
    <property type="match status" value="1"/>
</dbReference>
<protein>
    <recommendedName>
        <fullName evidence="2">histidine kinase</fullName>
        <ecNumber evidence="2">2.7.13.3</ecNumber>
    </recommendedName>
</protein>
<dbReference type="SMART" id="SM00387">
    <property type="entry name" value="HATPase_c"/>
    <property type="match status" value="1"/>
</dbReference>
<dbReference type="Gene3D" id="1.10.287.130">
    <property type="match status" value="1"/>
</dbReference>
<dbReference type="OrthoDB" id="9812241at2"/>
<dbReference type="SMART" id="SM00388">
    <property type="entry name" value="HisKA"/>
    <property type="match status" value="1"/>
</dbReference>
<accession>A0A402ACY3</accession>
<evidence type="ECO:0000256" key="5">
    <source>
        <dbReference type="ARBA" id="ARBA00022777"/>
    </source>
</evidence>
<dbReference type="InterPro" id="IPR005467">
    <property type="entry name" value="His_kinase_dom"/>
</dbReference>
<dbReference type="PANTHER" id="PTHR43711:SF31">
    <property type="entry name" value="HISTIDINE KINASE"/>
    <property type="match status" value="1"/>
</dbReference>
<dbReference type="Gene3D" id="3.30.565.10">
    <property type="entry name" value="Histidine kinase-like ATPase, C-terminal domain"/>
    <property type="match status" value="1"/>
</dbReference>
<gene>
    <name evidence="9" type="ORF">KDK_07670</name>
</gene>
<evidence type="ECO:0000313" key="9">
    <source>
        <dbReference type="EMBL" id="GCE16967.1"/>
    </source>
</evidence>
<dbReference type="EMBL" id="BIFS01000001">
    <property type="protein sequence ID" value="GCE16967.1"/>
    <property type="molecule type" value="Genomic_DNA"/>
</dbReference>
<dbReference type="InterPro" id="IPR036097">
    <property type="entry name" value="HisK_dim/P_sf"/>
</dbReference>
<dbReference type="AlphaFoldDB" id="A0A402ACY3"/>
<evidence type="ECO:0000256" key="1">
    <source>
        <dbReference type="ARBA" id="ARBA00000085"/>
    </source>
</evidence>
<comment type="caution">
    <text evidence="9">The sequence shown here is derived from an EMBL/GenBank/DDBJ whole genome shotgun (WGS) entry which is preliminary data.</text>
</comment>
<dbReference type="InterPro" id="IPR050736">
    <property type="entry name" value="Sensor_HK_Regulatory"/>
</dbReference>
<evidence type="ECO:0000256" key="7">
    <source>
        <dbReference type="ARBA" id="ARBA00023136"/>
    </source>
</evidence>
<evidence type="ECO:0000256" key="4">
    <source>
        <dbReference type="ARBA" id="ARBA00022679"/>
    </source>
</evidence>
<proteinExistence type="predicted"/>
<keyword evidence="6" id="KW-0902">Two-component regulatory system</keyword>
<dbReference type="InterPro" id="IPR003594">
    <property type="entry name" value="HATPase_dom"/>
</dbReference>
<dbReference type="InterPro" id="IPR004358">
    <property type="entry name" value="Sig_transdc_His_kin-like_C"/>
</dbReference>
<keyword evidence="5" id="KW-0418">Kinase</keyword>
<evidence type="ECO:0000259" key="8">
    <source>
        <dbReference type="PROSITE" id="PS50109"/>
    </source>
</evidence>
<dbReference type="SUPFAM" id="SSF55874">
    <property type="entry name" value="ATPase domain of HSP90 chaperone/DNA topoisomerase II/histidine kinase"/>
    <property type="match status" value="1"/>
</dbReference>
<dbReference type="Proteomes" id="UP000287188">
    <property type="component" value="Unassembled WGS sequence"/>
</dbReference>